<sequence length="652" mass="71664">MNRERDRRVYGRACRFCAKRKIKCNGESPCDSCEKRGRGSSCTSNNHNHVDDLPATSTPGGHIDELPPASTRRHVPASTSGSSVSASARAGSAERSSLLAGRNEEEHSPSQLGVNSIPSFVDSATHIAHLQEMRPALGLQNASRQYPFLSTADDAQRRPPRIPFSHSQILKYWQAYEGTLSKLFPFVPRHCDLDALIVRALELSASREVGMHLPTDVAPEAMDPGSTSLLCAVLACGAQMSDDSPGQRERMSRDLAQHAFDFARLANWLLRPEHKTLQAMLLLSFFLQNDGQADGAWSLLGTVARLVISIGPGEMPAANVASLRVDSRNDLWMMVRCQDCVVSMCFDRPPMAYPQDAGYGGPAGSFASDGAHEFYMKALIKLGNQWLAEPEGVRKREATICSYVDRLDTLEVREDESGGTMSQRQNRQALVEQTTAKLLAGYLRGVVCRPALCTTNVLTGSPFHDKILRNAISSTERTMSAFVALGQLTKLPLRTWWMIHAGLSAAIMVEFVEVASGSPRLRHTQQAFLALLSRESRAPVSEGCSERPSWLSTSHSNYLRALQDYLRDRGVGNTGNDSHGRTDTRPHDTERVQDTVDQEMYAQAKRNIASIGSAGARDGEYLSELENFDWSLMFSGNDAFSGWDPTIPSLGF</sequence>
<evidence type="ECO:0000313" key="5">
    <source>
        <dbReference type="EMBL" id="EMF16195.1"/>
    </source>
</evidence>
<feature type="compositionally biased region" description="Basic and acidic residues" evidence="3">
    <location>
        <begin position="578"/>
        <end position="591"/>
    </location>
</feature>
<dbReference type="GO" id="GO:0008270">
    <property type="term" value="F:zinc ion binding"/>
    <property type="evidence" value="ECO:0007669"/>
    <property type="project" value="InterPro"/>
</dbReference>
<feature type="region of interest" description="Disordered" evidence="3">
    <location>
        <begin position="27"/>
        <end position="115"/>
    </location>
</feature>
<dbReference type="Gene3D" id="4.10.240.10">
    <property type="entry name" value="Zn(2)-C6 fungal-type DNA-binding domain"/>
    <property type="match status" value="1"/>
</dbReference>
<dbReference type="OMA" id="IIPIRTW"/>
<dbReference type="EMBL" id="KB456261">
    <property type="protein sequence ID" value="EMF16195.1"/>
    <property type="molecule type" value="Genomic_DNA"/>
</dbReference>
<dbReference type="InterPro" id="IPR036864">
    <property type="entry name" value="Zn2-C6_fun-type_DNA-bd_sf"/>
</dbReference>
<name>M3DEG5_SPHMS</name>
<dbReference type="SMART" id="SM00906">
    <property type="entry name" value="Fungal_trans"/>
    <property type="match status" value="1"/>
</dbReference>
<evidence type="ECO:0000259" key="4">
    <source>
        <dbReference type="PROSITE" id="PS50048"/>
    </source>
</evidence>
<dbReference type="GO" id="GO:0000981">
    <property type="term" value="F:DNA-binding transcription factor activity, RNA polymerase II-specific"/>
    <property type="evidence" value="ECO:0007669"/>
    <property type="project" value="InterPro"/>
</dbReference>
<dbReference type="Pfam" id="PF00172">
    <property type="entry name" value="Zn_clus"/>
    <property type="match status" value="1"/>
</dbReference>
<dbReference type="PANTHER" id="PTHR43374:SF1">
    <property type="entry name" value="FLAVIN PRENYLTRANSFERASE PAD1, MITOCHONDRIAL"/>
    <property type="match status" value="1"/>
</dbReference>
<dbReference type="STRING" id="692275.M3DEG5"/>
<dbReference type="GO" id="GO:0003677">
    <property type="term" value="F:DNA binding"/>
    <property type="evidence" value="ECO:0007669"/>
    <property type="project" value="InterPro"/>
</dbReference>
<evidence type="ECO:0000256" key="3">
    <source>
        <dbReference type="SAM" id="MobiDB-lite"/>
    </source>
</evidence>
<dbReference type="SUPFAM" id="SSF57701">
    <property type="entry name" value="Zn2/Cys6 DNA-binding domain"/>
    <property type="match status" value="1"/>
</dbReference>
<dbReference type="OrthoDB" id="1747771at2759"/>
<evidence type="ECO:0000256" key="2">
    <source>
        <dbReference type="ARBA" id="ARBA00023242"/>
    </source>
</evidence>
<dbReference type="AlphaFoldDB" id="M3DEG5"/>
<dbReference type="PROSITE" id="PS00463">
    <property type="entry name" value="ZN2_CY6_FUNGAL_1"/>
    <property type="match status" value="1"/>
</dbReference>
<dbReference type="RefSeq" id="XP_016764316.1">
    <property type="nucleotide sequence ID" value="XM_016907583.1"/>
</dbReference>
<dbReference type="CDD" id="cd12148">
    <property type="entry name" value="fungal_TF_MHR"/>
    <property type="match status" value="1"/>
</dbReference>
<keyword evidence="6" id="KW-1185">Reference proteome</keyword>
<dbReference type="PROSITE" id="PS50048">
    <property type="entry name" value="ZN2_CY6_FUNGAL_2"/>
    <property type="match status" value="1"/>
</dbReference>
<feature type="domain" description="Zn(2)-C6 fungal-type" evidence="4">
    <location>
        <begin position="13"/>
        <end position="44"/>
    </location>
</feature>
<accession>M3DEG5</accession>
<organism evidence="5 6">
    <name type="scientific">Sphaerulina musiva (strain SO2202)</name>
    <name type="common">Poplar stem canker fungus</name>
    <name type="synonym">Septoria musiva</name>
    <dbReference type="NCBI Taxonomy" id="692275"/>
    <lineage>
        <taxon>Eukaryota</taxon>
        <taxon>Fungi</taxon>
        <taxon>Dikarya</taxon>
        <taxon>Ascomycota</taxon>
        <taxon>Pezizomycotina</taxon>
        <taxon>Dothideomycetes</taxon>
        <taxon>Dothideomycetidae</taxon>
        <taxon>Mycosphaerellales</taxon>
        <taxon>Mycosphaerellaceae</taxon>
        <taxon>Sphaerulina</taxon>
    </lineage>
</organism>
<protein>
    <recommendedName>
        <fullName evidence="4">Zn(2)-C6 fungal-type domain-containing protein</fullName>
    </recommendedName>
</protein>
<dbReference type="InterPro" id="IPR001138">
    <property type="entry name" value="Zn2Cys6_DnaBD"/>
</dbReference>
<dbReference type="CDD" id="cd00067">
    <property type="entry name" value="GAL4"/>
    <property type="match status" value="1"/>
</dbReference>
<dbReference type="Pfam" id="PF04082">
    <property type="entry name" value="Fungal_trans"/>
    <property type="match status" value="1"/>
</dbReference>
<dbReference type="InterPro" id="IPR007219">
    <property type="entry name" value="XnlR_reg_dom"/>
</dbReference>
<dbReference type="GeneID" id="27904720"/>
<dbReference type="GO" id="GO:0006351">
    <property type="term" value="P:DNA-templated transcription"/>
    <property type="evidence" value="ECO:0007669"/>
    <property type="project" value="InterPro"/>
</dbReference>
<keyword evidence="1" id="KW-0479">Metal-binding</keyword>
<dbReference type="Proteomes" id="UP000016931">
    <property type="component" value="Unassembled WGS sequence"/>
</dbReference>
<feature type="region of interest" description="Disordered" evidence="3">
    <location>
        <begin position="570"/>
        <end position="591"/>
    </location>
</feature>
<proteinExistence type="predicted"/>
<dbReference type="SMART" id="SM00066">
    <property type="entry name" value="GAL4"/>
    <property type="match status" value="1"/>
</dbReference>
<feature type="compositionally biased region" description="Low complexity" evidence="3">
    <location>
        <begin position="77"/>
        <end position="100"/>
    </location>
</feature>
<reference evidence="5 6" key="1">
    <citation type="journal article" date="2012" name="PLoS Pathog.">
        <title>Diverse lifestyles and strategies of plant pathogenesis encoded in the genomes of eighteen Dothideomycetes fungi.</title>
        <authorList>
            <person name="Ohm R.A."/>
            <person name="Feau N."/>
            <person name="Henrissat B."/>
            <person name="Schoch C.L."/>
            <person name="Horwitz B.A."/>
            <person name="Barry K.W."/>
            <person name="Condon B.J."/>
            <person name="Copeland A.C."/>
            <person name="Dhillon B."/>
            <person name="Glaser F."/>
            <person name="Hesse C.N."/>
            <person name="Kosti I."/>
            <person name="LaButti K."/>
            <person name="Lindquist E.A."/>
            <person name="Lucas S."/>
            <person name="Salamov A.A."/>
            <person name="Bradshaw R.E."/>
            <person name="Ciuffetti L."/>
            <person name="Hamelin R.C."/>
            <person name="Kema G.H.J."/>
            <person name="Lawrence C."/>
            <person name="Scott J.A."/>
            <person name="Spatafora J.W."/>
            <person name="Turgeon B.G."/>
            <person name="de Wit P.J.G.M."/>
            <person name="Zhong S."/>
            <person name="Goodwin S.B."/>
            <person name="Grigoriev I.V."/>
        </authorList>
    </citation>
    <scope>NUCLEOTIDE SEQUENCE [LARGE SCALE GENOMIC DNA]</scope>
    <source>
        <strain evidence="5 6">SO2202</strain>
    </source>
</reference>
<evidence type="ECO:0000313" key="6">
    <source>
        <dbReference type="Proteomes" id="UP000016931"/>
    </source>
</evidence>
<dbReference type="GO" id="GO:0016831">
    <property type="term" value="F:carboxy-lyase activity"/>
    <property type="evidence" value="ECO:0007669"/>
    <property type="project" value="TreeGrafter"/>
</dbReference>
<gene>
    <name evidence="5" type="ORF">SEPMUDRAFT_154816</name>
</gene>
<evidence type="ECO:0000256" key="1">
    <source>
        <dbReference type="ARBA" id="ARBA00022723"/>
    </source>
</evidence>
<dbReference type="eggNOG" id="ENOG502SIWN">
    <property type="taxonomic scope" value="Eukaryota"/>
</dbReference>
<keyword evidence="2" id="KW-0539">Nucleus</keyword>
<dbReference type="HOGENOM" id="CLU_014095_3_1_1"/>
<dbReference type="InterPro" id="IPR004507">
    <property type="entry name" value="UbiX-like"/>
</dbReference>
<dbReference type="PANTHER" id="PTHR43374">
    <property type="entry name" value="FLAVIN PRENYLTRANSFERASE"/>
    <property type="match status" value="1"/>
</dbReference>